<dbReference type="Gene3D" id="3.40.30.10">
    <property type="entry name" value="Glutaredoxin"/>
    <property type="match status" value="1"/>
</dbReference>
<dbReference type="RefSeq" id="XP_019018716.1">
    <property type="nucleotide sequence ID" value="XM_019162194.1"/>
</dbReference>
<keyword evidence="3" id="KW-0812">Transmembrane</keyword>
<dbReference type="InterPro" id="IPR006577">
    <property type="entry name" value="UAS"/>
</dbReference>
<sequence>LSRKVNKALSVLFISLLLIIMIPLYILIRIFVHILFFVLSILVKIQSHGYKSIRNNDPVNISRRFIMRFDERIGNKSKNLLAADADASNVIDESHLVEIERPDFLECAYSHALYIVKKDIRWLLVYIESDQNREAVDFTHDVLINKKFLKFIKDRKILVWGGDISESEAFQTCNQFNITKIPFLGLFCLTVNQIPTSSGMQQSAPVLSLVAKIQGYKSLNATLNKLDRAYKKYNHTVNQLKLNSSSLHGAVRNLQGEAYANSLRRSQHQRQERQQNQEALRIQWLKWRKSTLVPECNERGEYSRIAIKLPDSSRVQIKVKKTCSLEEIYALVECTFLQQVEIDDSVVYEQPANYRHEYKFDIYSLVPRQMLPRDTTSVISENPLVYPNGNLIVEPRS</sequence>
<dbReference type="InterPro" id="IPR001012">
    <property type="entry name" value="UBX_dom"/>
</dbReference>
<dbReference type="Gene3D" id="3.10.20.90">
    <property type="entry name" value="Phosphatidylinositol 3-kinase Catalytic Subunit, Chain A, domain 1"/>
    <property type="match status" value="1"/>
</dbReference>
<keyword evidence="1 2" id="KW-0175">Coiled coil</keyword>
<keyword evidence="3" id="KW-0472">Membrane</keyword>
<feature type="transmembrane region" description="Helical" evidence="3">
    <location>
        <begin position="12"/>
        <end position="43"/>
    </location>
</feature>
<dbReference type="InterPro" id="IPR036249">
    <property type="entry name" value="Thioredoxin-like_sf"/>
</dbReference>
<gene>
    <name evidence="5" type="ORF">PICMEDRAFT_21317</name>
</gene>
<keyword evidence="3" id="KW-1133">Transmembrane helix</keyword>
<dbReference type="PANTHER" id="PTHR23322:SF1">
    <property type="entry name" value="FAS-ASSOCIATED FACTOR 2"/>
    <property type="match status" value="1"/>
</dbReference>
<keyword evidence="6" id="KW-1185">Reference proteome</keyword>
<evidence type="ECO:0000256" key="1">
    <source>
        <dbReference type="ARBA" id="ARBA00023054"/>
    </source>
</evidence>
<dbReference type="GO" id="GO:0036503">
    <property type="term" value="P:ERAD pathway"/>
    <property type="evidence" value="ECO:0007669"/>
    <property type="project" value="TreeGrafter"/>
</dbReference>
<dbReference type="SMART" id="SM00166">
    <property type="entry name" value="UBX"/>
    <property type="match status" value="1"/>
</dbReference>
<dbReference type="Proteomes" id="UP000094455">
    <property type="component" value="Unassembled WGS sequence"/>
</dbReference>
<evidence type="ECO:0000256" key="2">
    <source>
        <dbReference type="SAM" id="Coils"/>
    </source>
</evidence>
<feature type="coiled-coil region" evidence="2">
    <location>
        <begin position="216"/>
        <end position="243"/>
    </location>
</feature>
<dbReference type="AlphaFoldDB" id="A0A1E3NPX9"/>
<dbReference type="STRING" id="763406.A0A1E3NPX9"/>
<dbReference type="GeneID" id="30178881"/>
<evidence type="ECO:0000313" key="5">
    <source>
        <dbReference type="EMBL" id="ODQ47603.1"/>
    </source>
</evidence>
<dbReference type="GO" id="GO:0005783">
    <property type="term" value="C:endoplasmic reticulum"/>
    <property type="evidence" value="ECO:0007669"/>
    <property type="project" value="TreeGrafter"/>
</dbReference>
<organism evidence="5 6">
    <name type="scientific">Pichia membranifaciens NRRL Y-2026</name>
    <dbReference type="NCBI Taxonomy" id="763406"/>
    <lineage>
        <taxon>Eukaryota</taxon>
        <taxon>Fungi</taxon>
        <taxon>Dikarya</taxon>
        <taxon>Ascomycota</taxon>
        <taxon>Saccharomycotina</taxon>
        <taxon>Pichiomycetes</taxon>
        <taxon>Pichiales</taxon>
        <taxon>Pichiaceae</taxon>
        <taxon>Pichia</taxon>
    </lineage>
</organism>
<dbReference type="InterPro" id="IPR050730">
    <property type="entry name" value="UBX_domain-protein"/>
</dbReference>
<accession>A0A1E3NPX9</accession>
<dbReference type="EMBL" id="KV454002">
    <property type="protein sequence ID" value="ODQ47603.1"/>
    <property type="molecule type" value="Genomic_DNA"/>
</dbReference>
<dbReference type="PROSITE" id="PS50033">
    <property type="entry name" value="UBX"/>
    <property type="match status" value="1"/>
</dbReference>
<dbReference type="GO" id="GO:0043130">
    <property type="term" value="F:ubiquitin binding"/>
    <property type="evidence" value="ECO:0007669"/>
    <property type="project" value="TreeGrafter"/>
</dbReference>
<dbReference type="Pfam" id="PF00789">
    <property type="entry name" value="UBX"/>
    <property type="match status" value="1"/>
</dbReference>
<dbReference type="InterPro" id="IPR029071">
    <property type="entry name" value="Ubiquitin-like_domsf"/>
</dbReference>
<dbReference type="SMART" id="SM00594">
    <property type="entry name" value="UAS"/>
    <property type="match status" value="1"/>
</dbReference>
<evidence type="ECO:0000256" key="3">
    <source>
        <dbReference type="SAM" id="Phobius"/>
    </source>
</evidence>
<feature type="non-terminal residue" evidence="5">
    <location>
        <position position="1"/>
    </location>
</feature>
<feature type="non-terminal residue" evidence="5">
    <location>
        <position position="397"/>
    </location>
</feature>
<dbReference type="OrthoDB" id="1026733at2759"/>
<name>A0A1E3NPX9_9ASCO</name>
<dbReference type="PANTHER" id="PTHR23322">
    <property type="entry name" value="FAS-ASSOCIATED PROTEIN"/>
    <property type="match status" value="1"/>
</dbReference>
<evidence type="ECO:0000313" key="6">
    <source>
        <dbReference type="Proteomes" id="UP000094455"/>
    </source>
</evidence>
<evidence type="ECO:0000259" key="4">
    <source>
        <dbReference type="PROSITE" id="PS50033"/>
    </source>
</evidence>
<dbReference type="SUPFAM" id="SSF54236">
    <property type="entry name" value="Ubiquitin-like"/>
    <property type="match status" value="1"/>
</dbReference>
<reference evidence="5 6" key="1">
    <citation type="journal article" date="2016" name="Proc. Natl. Acad. Sci. U.S.A.">
        <title>Comparative genomics of biotechnologically important yeasts.</title>
        <authorList>
            <person name="Riley R."/>
            <person name="Haridas S."/>
            <person name="Wolfe K.H."/>
            <person name="Lopes M.R."/>
            <person name="Hittinger C.T."/>
            <person name="Goeker M."/>
            <person name="Salamov A.A."/>
            <person name="Wisecaver J.H."/>
            <person name="Long T.M."/>
            <person name="Calvey C.H."/>
            <person name="Aerts A.L."/>
            <person name="Barry K.W."/>
            <person name="Choi C."/>
            <person name="Clum A."/>
            <person name="Coughlan A.Y."/>
            <person name="Deshpande S."/>
            <person name="Douglass A.P."/>
            <person name="Hanson S.J."/>
            <person name="Klenk H.-P."/>
            <person name="LaButti K.M."/>
            <person name="Lapidus A."/>
            <person name="Lindquist E.A."/>
            <person name="Lipzen A.M."/>
            <person name="Meier-Kolthoff J.P."/>
            <person name="Ohm R.A."/>
            <person name="Otillar R.P."/>
            <person name="Pangilinan J.L."/>
            <person name="Peng Y."/>
            <person name="Rokas A."/>
            <person name="Rosa C.A."/>
            <person name="Scheuner C."/>
            <person name="Sibirny A.A."/>
            <person name="Slot J.C."/>
            <person name="Stielow J.B."/>
            <person name="Sun H."/>
            <person name="Kurtzman C.P."/>
            <person name="Blackwell M."/>
            <person name="Grigoriev I.V."/>
            <person name="Jeffries T.W."/>
        </authorList>
    </citation>
    <scope>NUCLEOTIDE SEQUENCE [LARGE SCALE GENOMIC DNA]</scope>
    <source>
        <strain evidence="5 6">NRRL Y-2026</strain>
    </source>
</reference>
<feature type="domain" description="UBX" evidence="4">
    <location>
        <begin position="298"/>
        <end position="369"/>
    </location>
</feature>
<protein>
    <recommendedName>
        <fullName evidence="4">UBX domain-containing protein</fullName>
    </recommendedName>
</protein>
<dbReference type="SUPFAM" id="SSF52833">
    <property type="entry name" value="Thioredoxin-like"/>
    <property type="match status" value="1"/>
</dbReference>
<proteinExistence type="predicted"/>